<evidence type="ECO:0000313" key="2">
    <source>
        <dbReference type="WBParaSite" id="JU765_v2.g10664.t1"/>
    </source>
</evidence>
<reference evidence="2" key="1">
    <citation type="submission" date="2022-11" db="UniProtKB">
        <authorList>
            <consortium name="WormBaseParasite"/>
        </authorList>
    </citation>
    <scope>IDENTIFICATION</scope>
</reference>
<name>A0AC34PWF8_9BILA</name>
<protein>
    <submittedName>
        <fullName evidence="2">Magnesium transporter protein 1</fullName>
    </submittedName>
</protein>
<organism evidence="1 2">
    <name type="scientific">Panagrolaimus sp. JU765</name>
    <dbReference type="NCBI Taxonomy" id="591449"/>
    <lineage>
        <taxon>Eukaryota</taxon>
        <taxon>Metazoa</taxon>
        <taxon>Ecdysozoa</taxon>
        <taxon>Nematoda</taxon>
        <taxon>Chromadorea</taxon>
        <taxon>Rhabditida</taxon>
        <taxon>Tylenchina</taxon>
        <taxon>Panagrolaimomorpha</taxon>
        <taxon>Panagrolaimoidea</taxon>
        <taxon>Panagrolaimidae</taxon>
        <taxon>Panagrolaimus</taxon>
    </lineage>
</organism>
<proteinExistence type="predicted"/>
<sequence length="324" mass="37810">MKSAWLLFIGLLCCFIGFGSLQKSSMSLDDKITNLQEMIYKRPLIPMNTDRWKTYVRSSPRNYSMIVMFTALSSGVNCPICKPAYDEFYILANSYRYGHMNDKTVYFGLVEFEESQQIFQQMNLNTAPVIYHFPAKGREKKQDQMEFQRFGIDADAMSKFVAERTGIHIHVLRPPNYAAPVVIMLLVMLVMGLLYMRRNNLEFLYNRTFWGLVCLAIVLCFMSGQMWNHIRGPPFFMTHPQTRETTFIHHSTQYQLVSETYIVLCIYGLITLGMVFLLEAPERKDNYKRLAAFLGLGIVTVFFSLLLSVFRLKYQGYPYHFLFN</sequence>
<dbReference type="Proteomes" id="UP000887576">
    <property type="component" value="Unplaced"/>
</dbReference>
<accession>A0AC34PWF8</accession>
<dbReference type="WBParaSite" id="JU765_v2.g10664.t1">
    <property type="protein sequence ID" value="JU765_v2.g10664.t1"/>
    <property type="gene ID" value="JU765_v2.g10664"/>
</dbReference>
<evidence type="ECO:0000313" key="1">
    <source>
        <dbReference type="Proteomes" id="UP000887576"/>
    </source>
</evidence>